<organism evidence="2 3">
    <name type="scientific">Desulfamplus magnetovallimortis</name>
    <dbReference type="NCBI Taxonomy" id="1246637"/>
    <lineage>
        <taxon>Bacteria</taxon>
        <taxon>Pseudomonadati</taxon>
        <taxon>Thermodesulfobacteriota</taxon>
        <taxon>Desulfobacteria</taxon>
        <taxon>Desulfobacterales</taxon>
        <taxon>Desulfobacteraceae</taxon>
        <taxon>Desulfamplus</taxon>
    </lineage>
</organism>
<dbReference type="EMBL" id="FWEV01000056">
    <property type="protein sequence ID" value="SLM28727.1"/>
    <property type="molecule type" value="Genomic_DNA"/>
</dbReference>
<reference evidence="2 3" key="1">
    <citation type="submission" date="2017-03" db="EMBL/GenBank/DDBJ databases">
        <authorList>
            <person name="Afonso C.L."/>
            <person name="Miller P.J."/>
            <person name="Scott M.A."/>
            <person name="Spackman E."/>
            <person name="Goraichik I."/>
            <person name="Dimitrov K.M."/>
            <person name="Suarez D.L."/>
            <person name="Swayne D.E."/>
        </authorList>
    </citation>
    <scope>NUCLEOTIDE SEQUENCE [LARGE SCALE GENOMIC DNA]</scope>
    <source>
        <strain evidence="2">PRJEB14757</strain>
    </source>
</reference>
<dbReference type="AlphaFoldDB" id="A0A1W1H8C5"/>
<gene>
    <name evidence="2" type="ORF">MTBBW1_1490007</name>
</gene>
<dbReference type="RefSeq" id="WP_080805216.1">
    <property type="nucleotide sequence ID" value="NZ_LT828550.1"/>
</dbReference>
<proteinExistence type="predicted"/>
<feature type="transmembrane region" description="Helical" evidence="1">
    <location>
        <begin position="16"/>
        <end position="37"/>
    </location>
</feature>
<sequence length="92" mass="10526">MLVNERFPVLSFTSKMLFFIGCLILFLGIISGVLELIEFFKFLGTEGGEWFWSKKDIFQTATCVICVIWGLMLMIMAEMIGVLFAIEKNTRS</sequence>
<dbReference type="Proteomes" id="UP000191931">
    <property type="component" value="Unassembled WGS sequence"/>
</dbReference>
<keyword evidence="1" id="KW-0472">Membrane</keyword>
<keyword evidence="1" id="KW-1133">Transmembrane helix</keyword>
<evidence type="ECO:0000256" key="1">
    <source>
        <dbReference type="SAM" id="Phobius"/>
    </source>
</evidence>
<dbReference type="STRING" id="1246637.MTBBW1_1490007"/>
<evidence type="ECO:0000313" key="2">
    <source>
        <dbReference type="EMBL" id="SLM28727.1"/>
    </source>
</evidence>
<name>A0A1W1H8C5_9BACT</name>
<keyword evidence="1" id="KW-0812">Transmembrane</keyword>
<protein>
    <submittedName>
        <fullName evidence="2">Uncharacterized protein</fullName>
    </submittedName>
</protein>
<feature type="transmembrane region" description="Helical" evidence="1">
    <location>
        <begin position="57"/>
        <end position="86"/>
    </location>
</feature>
<evidence type="ECO:0000313" key="3">
    <source>
        <dbReference type="Proteomes" id="UP000191931"/>
    </source>
</evidence>
<accession>A0A1W1H8C5</accession>
<keyword evidence="3" id="KW-1185">Reference proteome</keyword>